<dbReference type="AlphaFoldDB" id="A0A2K8UH82"/>
<dbReference type="EMBL" id="CP020370">
    <property type="protein sequence ID" value="AUB84905.1"/>
    <property type="molecule type" value="Genomic_DNA"/>
</dbReference>
<gene>
    <name evidence="1" type="ORF">THSYN_23190</name>
</gene>
<proteinExistence type="predicted"/>
<name>A0A2K8UH82_9GAMM</name>
<sequence length="299" mass="32829">MKTDPSIYEYLSTGAEAFRILSGGVTLSGSYRFVSLTLKGIERRLDGIYEPDDHDGPVQIVEFQAQPVAGAWYNLLTKLGLYGEAHPGRAVRGMLIFLRAGDDPGLPPGAGPPLCSVAYLDEILPAWLEREPDNPYVAALVPLIIPRTEDLRVRTPAAWQVIRTAAVAPPVRATLERILEFLLMERFPLLTNEELRSMLPVLVPLEQTRAYQEIFAKGEAAGKADGEAKGKAEGEAKGKADGLKRQLKRRFGALPRWAVLRLDGAAMDQLDGWLEGIFEAQSLEDLLGPRPRRGAPKVP</sequence>
<evidence type="ECO:0000313" key="2">
    <source>
        <dbReference type="Proteomes" id="UP000232638"/>
    </source>
</evidence>
<protein>
    <recommendedName>
        <fullName evidence="3">DUF4351 domain-containing protein</fullName>
    </recommendedName>
</protein>
<keyword evidence="2" id="KW-1185">Reference proteome</keyword>
<dbReference type="Pfam" id="PF11103">
    <property type="entry name" value="DUF2887"/>
    <property type="match status" value="1"/>
</dbReference>
<organism evidence="1 2">
    <name type="scientific">Candidatus Thiodictyon syntrophicum</name>
    <dbReference type="NCBI Taxonomy" id="1166950"/>
    <lineage>
        <taxon>Bacteria</taxon>
        <taxon>Pseudomonadati</taxon>
        <taxon>Pseudomonadota</taxon>
        <taxon>Gammaproteobacteria</taxon>
        <taxon>Chromatiales</taxon>
        <taxon>Chromatiaceae</taxon>
        <taxon>Thiodictyon</taxon>
    </lineage>
</organism>
<evidence type="ECO:0008006" key="3">
    <source>
        <dbReference type="Google" id="ProtNLM"/>
    </source>
</evidence>
<evidence type="ECO:0000313" key="1">
    <source>
        <dbReference type="EMBL" id="AUB84905.1"/>
    </source>
</evidence>
<dbReference type="InterPro" id="IPR022573">
    <property type="entry name" value="DUF2887"/>
</dbReference>
<dbReference type="Proteomes" id="UP000232638">
    <property type="component" value="Chromosome"/>
</dbReference>
<dbReference type="OrthoDB" id="5761946at2"/>
<dbReference type="RefSeq" id="WP_100922559.1">
    <property type="nucleotide sequence ID" value="NZ_CP020370.1"/>
</dbReference>
<reference evidence="1 2" key="1">
    <citation type="submission" date="2017-03" db="EMBL/GenBank/DDBJ databases">
        <title>Complete genome sequence of Candidatus 'Thiodictyon syntrophicum' sp. nov. strain Cad16T, a photolithoautotroph purple sulfur bacterium isolated from an alpine meromictic lake.</title>
        <authorList>
            <person name="Luedin S.M."/>
            <person name="Pothier J.F."/>
            <person name="Danza F."/>
            <person name="Storelli N."/>
            <person name="Wittwer M."/>
            <person name="Tonolla M."/>
        </authorList>
    </citation>
    <scope>NUCLEOTIDE SEQUENCE [LARGE SCALE GENOMIC DNA]</scope>
    <source>
        <strain evidence="1 2">Cad16T</strain>
    </source>
</reference>
<dbReference type="PANTHER" id="PTHR35586">
    <property type="entry name" value="SLL1691 PROTEIN"/>
    <property type="match status" value="1"/>
</dbReference>
<dbReference type="PANTHER" id="PTHR35586:SF1">
    <property type="entry name" value="SLL1691 PROTEIN"/>
    <property type="match status" value="1"/>
</dbReference>
<accession>A0A2K8UH82</accession>
<dbReference type="KEGG" id="tsy:THSYN_23190"/>